<dbReference type="NCBIfam" id="TIGR01891">
    <property type="entry name" value="amidohydrolases"/>
    <property type="match status" value="1"/>
</dbReference>
<dbReference type="EMBL" id="NHMP01000001">
    <property type="protein sequence ID" value="OXE50836.1"/>
    <property type="molecule type" value="Genomic_DNA"/>
</dbReference>
<evidence type="ECO:0000259" key="3">
    <source>
        <dbReference type="Pfam" id="PF07687"/>
    </source>
</evidence>
<dbReference type="SUPFAM" id="SSF55031">
    <property type="entry name" value="Bacterial exopeptidase dimerisation domain"/>
    <property type="match status" value="1"/>
</dbReference>
<comment type="caution">
    <text evidence="4">The sequence shown here is derived from an EMBL/GenBank/DDBJ whole genome shotgun (WGS) entry which is preliminary data.</text>
</comment>
<gene>
    <name evidence="4" type="ORF">ADH67_00595</name>
</gene>
<evidence type="ECO:0000256" key="2">
    <source>
        <dbReference type="PIRSR" id="PIRSR005962-1"/>
    </source>
</evidence>
<dbReference type="PANTHER" id="PTHR11014">
    <property type="entry name" value="PEPTIDASE M20 FAMILY MEMBER"/>
    <property type="match status" value="1"/>
</dbReference>
<dbReference type="GO" id="GO:0050118">
    <property type="term" value="F:N-acetyldiaminopimelate deacetylase activity"/>
    <property type="evidence" value="ECO:0007669"/>
    <property type="project" value="UniProtKB-ARBA"/>
</dbReference>
<accession>A0A227KQM1</accession>
<name>A0A227KQM1_9BURK</name>
<feature type="binding site" evidence="2">
    <location>
        <position position="109"/>
    </location>
    <ligand>
        <name>Mn(2+)</name>
        <dbReference type="ChEBI" id="CHEBI:29035"/>
        <label>2</label>
    </ligand>
</feature>
<comment type="cofactor">
    <cofactor evidence="2">
        <name>Mn(2+)</name>
        <dbReference type="ChEBI" id="CHEBI:29035"/>
    </cofactor>
    <text evidence="2">The Mn(2+) ion enhances activity.</text>
</comment>
<dbReference type="InterPro" id="IPR017439">
    <property type="entry name" value="Amidohydrolase"/>
</dbReference>
<feature type="binding site" evidence="2">
    <location>
        <position position="170"/>
    </location>
    <ligand>
        <name>Mn(2+)</name>
        <dbReference type="ChEBI" id="CHEBI:29035"/>
        <label>2</label>
    </ligand>
</feature>
<evidence type="ECO:0000313" key="4">
    <source>
        <dbReference type="EMBL" id="OXE50836.1"/>
    </source>
</evidence>
<dbReference type="RefSeq" id="WP_066590692.1">
    <property type="nucleotide sequence ID" value="NZ_CAJTBZ010000038.1"/>
</dbReference>
<dbReference type="SUPFAM" id="SSF53187">
    <property type="entry name" value="Zn-dependent exopeptidases"/>
    <property type="match status" value="1"/>
</dbReference>
<reference evidence="5" key="1">
    <citation type="submission" date="2017-05" db="EMBL/GenBank/DDBJ databases">
        <title>Improved OligoMM genomes.</title>
        <authorList>
            <person name="Garzetti D."/>
        </authorList>
    </citation>
    <scope>NUCLEOTIDE SEQUENCE [LARGE SCALE GENOMIC DNA]</scope>
    <source>
        <strain evidence="5">YL45</strain>
    </source>
</reference>
<dbReference type="PIRSF" id="PIRSF005962">
    <property type="entry name" value="Pept_M20D_amidohydro"/>
    <property type="match status" value="1"/>
</dbReference>
<keyword evidence="1" id="KW-0378">Hydrolase</keyword>
<dbReference type="Gene3D" id="3.30.70.360">
    <property type="match status" value="1"/>
</dbReference>
<dbReference type="InterPro" id="IPR011650">
    <property type="entry name" value="Peptidase_M20_dimer"/>
</dbReference>
<organism evidence="4 5">
    <name type="scientific">Turicimonas muris</name>
    <dbReference type="NCBI Taxonomy" id="1796652"/>
    <lineage>
        <taxon>Bacteria</taxon>
        <taxon>Pseudomonadati</taxon>
        <taxon>Pseudomonadota</taxon>
        <taxon>Betaproteobacteria</taxon>
        <taxon>Burkholderiales</taxon>
        <taxon>Sutterellaceae</taxon>
        <taxon>Turicimonas</taxon>
    </lineage>
</organism>
<feature type="binding site" evidence="2">
    <location>
        <position position="144"/>
    </location>
    <ligand>
        <name>Mn(2+)</name>
        <dbReference type="ChEBI" id="CHEBI:29035"/>
        <label>2</label>
    </ligand>
</feature>
<proteinExistence type="predicted"/>
<feature type="binding site" evidence="2">
    <location>
        <position position="111"/>
    </location>
    <ligand>
        <name>Mn(2+)</name>
        <dbReference type="ChEBI" id="CHEBI:29035"/>
        <label>2</label>
    </ligand>
</feature>
<dbReference type="GeneID" id="78363021"/>
<dbReference type="InterPro" id="IPR036264">
    <property type="entry name" value="Bact_exopeptidase_dim_dom"/>
</dbReference>
<dbReference type="GO" id="GO:0019877">
    <property type="term" value="P:diaminopimelate biosynthetic process"/>
    <property type="evidence" value="ECO:0007669"/>
    <property type="project" value="UniProtKB-ARBA"/>
</dbReference>
<feature type="domain" description="Peptidase M20 dimerisation" evidence="3">
    <location>
        <begin position="194"/>
        <end position="287"/>
    </location>
</feature>
<dbReference type="Gene3D" id="3.40.630.10">
    <property type="entry name" value="Zn peptidases"/>
    <property type="match status" value="1"/>
</dbReference>
<keyword evidence="5" id="KW-1185">Reference proteome</keyword>
<dbReference type="FunFam" id="3.30.70.360:FF:000001">
    <property type="entry name" value="N-acetyldiaminopimelate deacetylase"/>
    <property type="match status" value="1"/>
</dbReference>
<evidence type="ECO:0000313" key="5">
    <source>
        <dbReference type="Proteomes" id="UP000214610"/>
    </source>
</evidence>
<dbReference type="InterPro" id="IPR002933">
    <property type="entry name" value="Peptidase_M20"/>
</dbReference>
<dbReference type="GO" id="GO:0046872">
    <property type="term" value="F:metal ion binding"/>
    <property type="evidence" value="ECO:0007669"/>
    <property type="project" value="UniProtKB-KW"/>
</dbReference>
<dbReference type="Pfam" id="PF07687">
    <property type="entry name" value="M20_dimer"/>
    <property type="match status" value="1"/>
</dbReference>
<protein>
    <recommendedName>
        <fullName evidence="3">Peptidase M20 dimerisation domain-containing protein</fullName>
    </recommendedName>
</protein>
<dbReference type="AlphaFoldDB" id="A0A227KQM1"/>
<feature type="binding site" evidence="2">
    <location>
        <position position="370"/>
    </location>
    <ligand>
        <name>Mn(2+)</name>
        <dbReference type="ChEBI" id="CHEBI:29035"/>
        <label>2</label>
    </ligand>
</feature>
<keyword evidence="2" id="KW-0464">Manganese</keyword>
<dbReference type="PANTHER" id="PTHR11014:SF63">
    <property type="entry name" value="METALLOPEPTIDASE, PUTATIVE (AFU_ORTHOLOGUE AFUA_6G09600)-RELATED"/>
    <property type="match status" value="1"/>
</dbReference>
<evidence type="ECO:0000256" key="1">
    <source>
        <dbReference type="ARBA" id="ARBA00022801"/>
    </source>
</evidence>
<dbReference type="Pfam" id="PF01546">
    <property type="entry name" value="Peptidase_M20"/>
    <property type="match status" value="1"/>
</dbReference>
<keyword evidence="2" id="KW-0479">Metal-binding</keyword>
<dbReference type="Proteomes" id="UP000214610">
    <property type="component" value="Unassembled WGS sequence"/>
</dbReference>
<sequence length="409" mass="45319">MSNQLYDSSIFQEIKKQQQELTSYRRRIHSQPEIDFETSNTVQAIKEFLNAKNIFSVDTEVSRGSLIAVIDGNRPGPTIALRADIDALPLQDASTNAWKSQITERCHACGHDGHQTWLLAAADYLHSHNDFPGRVVCIFQAAEESVSGAKSVVESGIFQKYDIQEVYGAHNEPFLDLGSIGFKIGALMASADYFKISLFGKGTHGARPHLGIDTFPAVTEIYQALQTIVSRNVDPLESIVLSVCSVVSGNGTSYNIIPAKSEMVGTVRTFSPAVRDFAEKRLHEIVKGISYAHNLDFEVSYNRLTGPVINDKECTEFAVKTAEELLGKENVLPALSPTMISEDFSEYEEVVPGTMFLIGVRDKEHTQPLHHPSYDFNDKVIPLAAAFFIELTVKRLAYLATKEDKTGRN</sequence>